<evidence type="ECO:0000313" key="2">
    <source>
        <dbReference type="EMBL" id="OQV18984.1"/>
    </source>
</evidence>
<reference evidence="3" key="1">
    <citation type="submission" date="2017-01" db="EMBL/GenBank/DDBJ databases">
        <title>Comparative genomics of anhydrobiosis in the tardigrade Hypsibius dujardini.</title>
        <authorList>
            <person name="Yoshida Y."/>
            <person name="Koutsovoulos G."/>
            <person name="Laetsch D."/>
            <person name="Stevens L."/>
            <person name="Kumar S."/>
            <person name="Horikawa D."/>
            <person name="Ishino K."/>
            <person name="Komine S."/>
            <person name="Tomita M."/>
            <person name="Blaxter M."/>
            <person name="Arakawa K."/>
        </authorList>
    </citation>
    <scope>NUCLEOTIDE SEQUENCE [LARGE SCALE GENOMIC DNA]</scope>
    <source>
        <strain evidence="3">Z151</strain>
    </source>
</reference>
<evidence type="ECO:0000259" key="1">
    <source>
        <dbReference type="Pfam" id="PF04970"/>
    </source>
</evidence>
<dbReference type="EMBL" id="MTYJ01000044">
    <property type="protein sequence ID" value="OQV18984.1"/>
    <property type="molecule type" value="Genomic_DNA"/>
</dbReference>
<keyword evidence="3" id="KW-1185">Reference proteome</keyword>
<gene>
    <name evidence="2" type="ORF">BV898_07039</name>
</gene>
<accession>A0A1W0WUV9</accession>
<evidence type="ECO:0000313" key="3">
    <source>
        <dbReference type="Proteomes" id="UP000192578"/>
    </source>
</evidence>
<proteinExistence type="predicted"/>
<sequence length="180" mass="20550">MPADIEVPRKEKKVTPAMSVTRLLALVQPRDIRQFDVPEAVGKKNHWAVSEGKNGIIHFTSLEESPSSCFKDKTLSSAGDTLDGVNNWADQGYTVKRWFWQSSYGVHVEPFNGEEIVRRAELYPADQEKQISKYHLLSNKCEQFTMLCRHGKPINGQRIAYTRGIGSDYRYRMLAISRDS</sequence>
<dbReference type="InterPro" id="IPR007053">
    <property type="entry name" value="LRAT_dom"/>
</dbReference>
<dbReference type="Pfam" id="PF04970">
    <property type="entry name" value="LRAT"/>
    <property type="match status" value="1"/>
</dbReference>
<comment type="caution">
    <text evidence="2">The sequence shown here is derived from an EMBL/GenBank/DDBJ whole genome shotgun (WGS) entry which is preliminary data.</text>
</comment>
<dbReference type="Proteomes" id="UP000192578">
    <property type="component" value="Unassembled WGS sequence"/>
</dbReference>
<dbReference type="AlphaFoldDB" id="A0A1W0WUV9"/>
<dbReference type="OrthoDB" id="5977436at2759"/>
<feature type="domain" description="LRAT" evidence="1">
    <location>
        <begin position="45"/>
        <end position="153"/>
    </location>
</feature>
<dbReference type="Gene3D" id="3.90.1720.10">
    <property type="entry name" value="endopeptidase domain like (from Nostoc punctiforme)"/>
    <property type="match status" value="1"/>
</dbReference>
<name>A0A1W0WUV9_HYPEX</name>
<protein>
    <recommendedName>
        <fullName evidence="1">LRAT domain-containing protein</fullName>
    </recommendedName>
</protein>
<organism evidence="2 3">
    <name type="scientific">Hypsibius exemplaris</name>
    <name type="common">Freshwater tardigrade</name>
    <dbReference type="NCBI Taxonomy" id="2072580"/>
    <lineage>
        <taxon>Eukaryota</taxon>
        <taxon>Metazoa</taxon>
        <taxon>Ecdysozoa</taxon>
        <taxon>Tardigrada</taxon>
        <taxon>Eutardigrada</taxon>
        <taxon>Parachela</taxon>
        <taxon>Hypsibioidea</taxon>
        <taxon>Hypsibiidae</taxon>
        <taxon>Hypsibius</taxon>
    </lineage>
</organism>